<proteinExistence type="predicted"/>
<evidence type="ECO:0000313" key="1">
    <source>
        <dbReference type="EMBL" id="GEU49578.1"/>
    </source>
</evidence>
<protein>
    <submittedName>
        <fullName evidence="1">Uncharacterized protein</fullName>
    </submittedName>
</protein>
<organism evidence="1">
    <name type="scientific">Tanacetum cinerariifolium</name>
    <name type="common">Dalmatian daisy</name>
    <name type="synonym">Chrysanthemum cinerariifolium</name>
    <dbReference type="NCBI Taxonomy" id="118510"/>
    <lineage>
        <taxon>Eukaryota</taxon>
        <taxon>Viridiplantae</taxon>
        <taxon>Streptophyta</taxon>
        <taxon>Embryophyta</taxon>
        <taxon>Tracheophyta</taxon>
        <taxon>Spermatophyta</taxon>
        <taxon>Magnoliopsida</taxon>
        <taxon>eudicotyledons</taxon>
        <taxon>Gunneridae</taxon>
        <taxon>Pentapetalae</taxon>
        <taxon>asterids</taxon>
        <taxon>campanulids</taxon>
        <taxon>Asterales</taxon>
        <taxon>Asteraceae</taxon>
        <taxon>Asteroideae</taxon>
        <taxon>Anthemideae</taxon>
        <taxon>Anthemidinae</taxon>
        <taxon>Tanacetum</taxon>
    </lineage>
</organism>
<dbReference type="EMBL" id="BKCJ010002585">
    <property type="protein sequence ID" value="GEU49578.1"/>
    <property type="molecule type" value="Genomic_DNA"/>
</dbReference>
<gene>
    <name evidence="1" type="ORF">Tci_021556</name>
</gene>
<sequence>MSSLAENVLAVGAEKRPPMLKKGPFEYKVVTFQAHEATRRQVETRMQTFKDLTPKEKIRKECDIQASNIILHGLPNDICRILDIITHSNE</sequence>
<reference evidence="1" key="1">
    <citation type="journal article" date="2019" name="Sci. Rep.">
        <title>Draft genome of Tanacetum cinerariifolium, the natural source of mosquito coil.</title>
        <authorList>
            <person name="Yamashiro T."/>
            <person name="Shiraishi A."/>
            <person name="Satake H."/>
            <person name="Nakayama K."/>
        </authorList>
    </citation>
    <scope>NUCLEOTIDE SEQUENCE</scope>
</reference>
<name>A0A6L2KJE3_TANCI</name>
<comment type="caution">
    <text evidence="1">The sequence shown here is derived from an EMBL/GenBank/DDBJ whole genome shotgun (WGS) entry which is preliminary data.</text>
</comment>
<dbReference type="AlphaFoldDB" id="A0A6L2KJE3"/>
<accession>A0A6L2KJE3</accession>